<evidence type="ECO:0000313" key="2">
    <source>
        <dbReference type="Proteomes" id="UP000522590"/>
    </source>
</evidence>
<evidence type="ECO:0000313" key="1">
    <source>
        <dbReference type="EMBL" id="NVN36554.1"/>
    </source>
</evidence>
<name>A0A850NZB0_9PROT</name>
<sequence length="83" mass="8852">MEMPDDCLHGHSFDLTVGLRMARLCQVMSNPVALRIMSKCMDRDHAAPLVTGAWQFDVIVGQAAVKACDAEGSDAALSMTDAG</sequence>
<protein>
    <submittedName>
        <fullName evidence="1">Uncharacterized protein</fullName>
    </submittedName>
</protein>
<reference evidence="1 2" key="1">
    <citation type="submission" date="2020-06" db="EMBL/GenBank/DDBJ databases">
        <title>Description of novel acetic acid bacteria.</title>
        <authorList>
            <person name="Sombolestani A."/>
        </authorList>
    </citation>
    <scope>NUCLEOTIDE SEQUENCE [LARGE SCALE GENOMIC DNA]</scope>
    <source>
        <strain evidence="1 2">LMG 25</strain>
    </source>
</reference>
<gene>
    <name evidence="1" type="ORF">HUK81_06315</name>
</gene>
<accession>A0A850NZB0</accession>
<comment type="caution">
    <text evidence="1">The sequence shown here is derived from an EMBL/GenBank/DDBJ whole genome shotgun (WGS) entry which is preliminary data.</text>
</comment>
<dbReference type="RefSeq" id="WP_176642818.1">
    <property type="nucleotide sequence ID" value="NZ_JABXXS010000010.1"/>
</dbReference>
<dbReference type="Proteomes" id="UP000522590">
    <property type="component" value="Unassembled WGS sequence"/>
</dbReference>
<organism evidence="1 2">
    <name type="scientific">Komagataeibacter swingsii</name>
    <dbReference type="NCBI Taxonomy" id="215220"/>
    <lineage>
        <taxon>Bacteria</taxon>
        <taxon>Pseudomonadati</taxon>
        <taxon>Pseudomonadota</taxon>
        <taxon>Alphaproteobacteria</taxon>
        <taxon>Acetobacterales</taxon>
        <taxon>Acetobacteraceae</taxon>
        <taxon>Komagataeibacter</taxon>
    </lineage>
</organism>
<dbReference type="EMBL" id="JABXXS010000010">
    <property type="protein sequence ID" value="NVN36554.1"/>
    <property type="molecule type" value="Genomic_DNA"/>
</dbReference>
<proteinExistence type="predicted"/>
<dbReference type="AlphaFoldDB" id="A0A850NZB0"/>